<dbReference type="SUPFAM" id="SSF51735">
    <property type="entry name" value="NAD(P)-binding Rossmann-fold domains"/>
    <property type="match status" value="1"/>
</dbReference>
<evidence type="ECO:0000256" key="1">
    <source>
        <dbReference type="ARBA" id="ARBA00006484"/>
    </source>
</evidence>
<gene>
    <name evidence="4" type="ORF">DFR56_101135</name>
</gene>
<dbReference type="OrthoDB" id="9803333at2"/>
<dbReference type="RefSeq" id="WP_110393501.1">
    <property type="nucleotide sequence ID" value="NZ_JBHUHB010000001.1"/>
</dbReference>
<organism evidence="4 5">
    <name type="scientific">Pseudogracilibacillus auburnensis</name>
    <dbReference type="NCBI Taxonomy" id="1494959"/>
    <lineage>
        <taxon>Bacteria</taxon>
        <taxon>Bacillati</taxon>
        <taxon>Bacillota</taxon>
        <taxon>Bacilli</taxon>
        <taxon>Bacillales</taxon>
        <taxon>Bacillaceae</taxon>
        <taxon>Pseudogracilibacillus</taxon>
    </lineage>
</organism>
<accession>A0A2V3WDF4</accession>
<dbReference type="InterPro" id="IPR002347">
    <property type="entry name" value="SDR_fam"/>
</dbReference>
<dbReference type="PROSITE" id="PS00061">
    <property type="entry name" value="ADH_SHORT"/>
    <property type="match status" value="1"/>
</dbReference>
<comment type="subunit">
    <text evidence="2">Homotetramer.</text>
</comment>
<evidence type="ECO:0000313" key="4">
    <source>
        <dbReference type="EMBL" id="PXW90225.1"/>
    </source>
</evidence>
<evidence type="ECO:0000256" key="2">
    <source>
        <dbReference type="ARBA" id="ARBA00011881"/>
    </source>
</evidence>
<dbReference type="AlphaFoldDB" id="A0A2V3WDF4"/>
<dbReference type="PANTHER" id="PTHR43639:SF1">
    <property type="entry name" value="SHORT-CHAIN DEHYDROGENASE_REDUCTASE FAMILY PROTEIN"/>
    <property type="match status" value="1"/>
</dbReference>
<dbReference type="CDD" id="cd05233">
    <property type="entry name" value="SDR_c"/>
    <property type="match status" value="1"/>
</dbReference>
<protein>
    <submittedName>
        <fullName evidence="4">NAD(P)-dependent dehydrogenase (Short-subunit alcohol dehydrogenase family)</fullName>
    </submittedName>
</protein>
<dbReference type="EMBL" id="QJJQ01000001">
    <property type="protein sequence ID" value="PXW90225.1"/>
    <property type="molecule type" value="Genomic_DNA"/>
</dbReference>
<dbReference type="Gene3D" id="3.40.50.720">
    <property type="entry name" value="NAD(P)-binding Rossmann-like Domain"/>
    <property type="match status" value="1"/>
</dbReference>
<reference evidence="4 5" key="1">
    <citation type="submission" date="2018-05" db="EMBL/GenBank/DDBJ databases">
        <title>Genomic Encyclopedia of Type Strains, Phase IV (KMG-IV): sequencing the most valuable type-strain genomes for metagenomic binning, comparative biology and taxonomic classification.</title>
        <authorList>
            <person name="Goeker M."/>
        </authorList>
    </citation>
    <scope>NUCLEOTIDE SEQUENCE [LARGE SCALE GENOMIC DNA]</scope>
    <source>
        <strain evidence="4 5">DSM 28556</strain>
    </source>
</reference>
<name>A0A2V3WDF4_9BACI</name>
<dbReference type="InterPro" id="IPR020904">
    <property type="entry name" value="Sc_DH/Rdtase_CS"/>
</dbReference>
<evidence type="ECO:0000313" key="5">
    <source>
        <dbReference type="Proteomes" id="UP000247978"/>
    </source>
</evidence>
<proteinExistence type="inferred from homology"/>
<dbReference type="PANTHER" id="PTHR43639">
    <property type="entry name" value="OXIDOREDUCTASE, SHORT-CHAIN DEHYDROGENASE/REDUCTASE FAMILY (AFU_ORTHOLOGUE AFUA_5G02870)"/>
    <property type="match status" value="1"/>
</dbReference>
<keyword evidence="5" id="KW-1185">Reference proteome</keyword>
<dbReference type="PRINTS" id="PR00081">
    <property type="entry name" value="GDHRDH"/>
</dbReference>
<keyword evidence="3" id="KW-0560">Oxidoreductase</keyword>
<dbReference type="Proteomes" id="UP000247978">
    <property type="component" value="Unassembled WGS sequence"/>
</dbReference>
<dbReference type="InterPro" id="IPR036291">
    <property type="entry name" value="NAD(P)-bd_dom_sf"/>
</dbReference>
<comment type="caution">
    <text evidence="4">The sequence shown here is derived from an EMBL/GenBank/DDBJ whole genome shotgun (WGS) entry which is preliminary data.</text>
</comment>
<evidence type="ECO:0000256" key="3">
    <source>
        <dbReference type="ARBA" id="ARBA00023002"/>
    </source>
</evidence>
<comment type="similarity">
    <text evidence="1">Belongs to the short-chain dehydrogenases/reductases (SDR) family.</text>
</comment>
<dbReference type="GO" id="GO:0016491">
    <property type="term" value="F:oxidoreductase activity"/>
    <property type="evidence" value="ECO:0007669"/>
    <property type="project" value="UniProtKB-KW"/>
</dbReference>
<sequence length="250" mass="27826">MGNYFQPQQCFNNKVVLLLNGLDQIGETLMKLYDEAGAKVYYFNRSEESFTRYEMFKLSSTQNKKLGMIDFQSSNVEEELRHLMDGEIEKIDVFINNLEHKVEKDLLDITPLEWNDGLFVNLHIPFIVLKSYTTFLEASSQAVIIHLTSPHAIHGGNGEVSYAACKSALESFNKGLSRALGAQIRANGVSFDSFQTLRDEKASSVNGGTVPIKSQATLSDITNIIMFLSSSLATYINGQVLLVDGGKTYS</sequence>
<dbReference type="Pfam" id="PF13561">
    <property type="entry name" value="adh_short_C2"/>
    <property type="match status" value="1"/>
</dbReference>